<name>K8P364_9BRAD</name>
<evidence type="ECO:0008006" key="3">
    <source>
        <dbReference type="Google" id="ProtNLM"/>
    </source>
</evidence>
<comment type="caution">
    <text evidence="1">The sequence shown here is derived from an EMBL/GenBank/DDBJ whole genome shotgun (WGS) entry which is preliminary data.</text>
</comment>
<sequence>MDAAKTGNESKHPTDMALPASADILRHPGRLLDADEVPPVVEENAGSQSPFFFTSDHYGRLIPRALGDLGVPASEMERHIAWDIGIAGVATMLAKEMDVHLIAQRYSRLVIDCNRPFDSPGSIPLISEATEIPGNGGLDPAQAAARQQAIFTPYHARIAQALDARKAQGLPSILVSLHSFTPVYAGIARPWHIGTLYHRDDRLPHLLRDKLRLEGDLVVGDNEPYAVSDATDYTIPVHGEKRGLMHTGIEIRQDLIDDQSGQQQWAERLARILREIEEDLHAKKLMPV</sequence>
<dbReference type="Proteomes" id="UP000001095">
    <property type="component" value="Unassembled WGS sequence"/>
</dbReference>
<proteinExistence type="predicted"/>
<dbReference type="InterPro" id="IPR011227">
    <property type="entry name" value="UCP029730"/>
</dbReference>
<dbReference type="SUPFAM" id="SSF53187">
    <property type="entry name" value="Zn-dependent exopeptidases"/>
    <property type="match status" value="1"/>
</dbReference>
<keyword evidence="2" id="KW-1185">Reference proteome</keyword>
<reference evidence="1 2" key="1">
    <citation type="submission" date="2012-04" db="EMBL/GenBank/DDBJ databases">
        <title>The Genome Sequence of Afipia clevelandensis ATCC 49720.</title>
        <authorList>
            <consortium name="The Broad Institute Genome Sequencing Platform"/>
            <person name="Earl A."/>
            <person name="Ward D."/>
            <person name="Feldgarden M."/>
            <person name="Gevers D."/>
            <person name="Huys G."/>
            <person name="Walker B."/>
            <person name="Young S.K."/>
            <person name="Zeng Q."/>
            <person name="Gargeya S."/>
            <person name="Fitzgerald M."/>
            <person name="Haas B."/>
            <person name="Abouelleil A."/>
            <person name="Alvarado L."/>
            <person name="Arachchi H.M."/>
            <person name="Berlin A."/>
            <person name="Chapman S.B."/>
            <person name="Goldberg J."/>
            <person name="Griggs A."/>
            <person name="Gujja S."/>
            <person name="Hansen M."/>
            <person name="Howarth C."/>
            <person name="Imamovic A."/>
            <person name="Larimer J."/>
            <person name="McCowen C."/>
            <person name="Montmayeur A."/>
            <person name="Murphy C."/>
            <person name="Neiman D."/>
            <person name="Pearson M."/>
            <person name="Priest M."/>
            <person name="Roberts A."/>
            <person name="Saif S."/>
            <person name="Shea T."/>
            <person name="Sisk P."/>
            <person name="Sykes S."/>
            <person name="Wortman J."/>
            <person name="Nusbaum C."/>
            <person name="Birren B."/>
        </authorList>
    </citation>
    <scope>NUCLEOTIDE SEQUENCE [LARGE SCALE GENOMIC DNA]</scope>
    <source>
        <strain evidence="1 2">ATCC 49720</strain>
    </source>
</reference>
<dbReference type="Gene3D" id="3.40.630.40">
    <property type="entry name" value="Zn-dependent exopeptidases"/>
    <property type="match status" value="1"/>
</dbReference>
<evidence type="ECO:0000313" key="1">
    <source>
        <dbReference type="EMBL" id="EKS35164.1"/>
    </source>
</evidence>
<dbReference type="EMBL" id="AGWY01000011">
    <property type="protein sequence ID" value="EKS35164.1"/>
    <property type="molecule type" value="Genomic_DNA"/>
</dbReference>
<dbReference type="PIRSF" id="PIRSF029730">
    <property type="entry name" value="UCP029730"/>
    <property type="match status" value="1"/>
</dbReference>
<dbReference type="Pfam" id="PF05013">
    <property type="entry name" value="FGase"/>
    <property type="match status" value="1"/>
</dbReference>
<dbReference type="HOGENOM" id="CLU_079628_0_0_5"/>
<dbReference type="PATRIC" id="fig|883079.3.peg.2481"/>
<dbReference type="AlphaFoldDB" id="K8P364"/>
<evidence type="ECO:0000313" key="2">
    <source>
        <dbReference type="Proteomes" id="UP000001095"/>
    </source>
</evidence>
<accession>K8P364</accession>
<gene>
    <name evidence="1" type="ORF">HMPREF9696_02436</name>
</gene>
<organism evidence="1 2">
    <name type="scientific">Afipia clevelandensis ATCC 49720</name>
    <dbReference type="NCBI Taxonomy" id="883079"/>
    <lineage>
        <taxon>Bacteria</taxon>
        <taxon>Pseudomonadati</taxon>
        <taxon>Pseudomonadota</taxon>
        <taxon>Alphaproteobacteria</taxon>
        <taxon>Hyphomicrobiales</taxon>
        <taxon>Nitrobacteraceae</taxon>
        <taxon>Afipia</taxon>
    </lineage>
</organism>
<dbReference type="InterPro" id="IPR007709">
    <property type="entry name" value="N-FG_amidohydro"/>
</dbReference>
<protein>
    <recommendedName>
        <fullName evidence="3">N-formylglutamate amidohydrolase</fullName>
    </recommendedName>
</protein>